<dbReference type="InterPro" id="IPR021861">
    <property type="entry name" value="THO_THOC1"/>
</dbReference>
<dbReference type="OrthoDB" id="9402762at2759"/>
<protein>
    <recommendedName>
        <fullName evidence="4">THO complex subunit 1 transcription elongation factor-domain-containing protein</fullName>
    </recommendedName>
</protein>
<dbReference type="EMBL" id="LT553181">
    <property type="protein sequence ID" value="SAM00320.1"/>
    <property type="molecule type" value="Genomic_DNA"/>
</dbReference>
<evidence type="ECO:0008006" key="4">
    <source>
        <dbReference type="Google" id="ProtNLM"/>
    </source>
</evidence>
<feature type="compositionally biased region" description="Low complexity" evidence="1">
    <location>
        <begin position="631"/>
        <end position="661"/>
    </location>
</feature>
<reference evidence="2" key="1">
    <citation type="submission" date="2016-04" db="EMBL/GenBank/DDBJ databases">
        <authorList>
            <person name="Evans L.H."/>
            <person name="Alamgir A."/>
            <person name="Owens N."/>
            <person name="Weber N.D."/>
            <person name="Virtaneva K."/>
            <person name="Barbian K."/>
            <person name="Babar A."/>
            <person name="Rosenke K."/>
        </authorList>
    </citation>
    <scope>NUCLEOTIDE SEQUENCE [LARGE SCALE GENOMIC DNA]</scope>
    <source>
        <strain evidence="2">CBS 101.48</strain>
    </source>
</reference>
<dbReference type="FunCoup" id="A0A163JAJ3">
    <property type="interactions" value="721"/>
</dbReference>
<dbReference type="GO" id="GO:0006406">
    <property type="term" value="P:mRNA export from nucleus"/>
    <property type="evidence" value="ECO:0007669"/>
    <property type="project" value="TreeGrafter"/>
</dbReference>
<evidence type="ECO:0000313" key="2">
    <source>
        <dbReference type="EMBL" id="SAM00320.1"/>
    </source>
</evidence>
<organism evidence="2">
    <name type="scientific">Absidia glauca</name>
    <name type="common">Pin mould</name>
    <dbReference type="NCBI Taxonomy" id="4829"/>
    <lineage>
        <taxon>Eukaryota</taxon>
        <taxon>Fungi</taxon>
        <taxon>Fungi incertae sedis</taxon>
        <taxon>Mucoromycota</taxon>
        <taxon>Mucoromycotina</taxon>
        <taxon>Mucoromycetes</taxon>
        <taxon>Mucorales</taxon>
        <taxon>Cunninghamellaceae</taxon>
        <taxon>Absidia</taxon>
    </lineage>
</organism>
<dbReference type="GO" id="GO:0000445">
    <property type="term" value="C:THO complex part of transcription export complex"/>
    <property type="evidence" value="ECO:0007669"/>
    <property type="project" value="TreeGrafter"/>
</dbReference>
<feature type="region of interest" description="Disordered" evidence="1">
    <location>
        <begin position="561"/>
        <end position="661"/>
    </location>
</feature>
<dbReference type="PANTHER" id="PTHR13265">
    <property type="entry name" value="THO COMPLEX SUBUNIT 1"/>
    <property type="match status" value="1"/>
</dbReference>
<feature type="compositionally biased region" description="Basic and acidic residues" evidence="1">
    <location>
        <begin position="588"/>
        <end position="609"/>
    </location>
</feature>
<dbReference type="PANTHER" id="PTHR13265:SF0">
    <property type="entry name" value="HPR1"/>
    <property type="match status" value="1"/>
</dbReference>
<accession>A0A163JAJ3</accession>
<proteinExistence type="predicted"/>
<gene>
    <name evidence="2" type="primary">ABSGL_06001.1 scaffold 7611</name>
</gene>
<name>A0A163JAJ3_ABSGL</name>
<evidence type="ECO:0000313" key="3">
    <source>
        <dbReference type="Proteomes" id="UP000078561"/>
    </source>
</evidence>
<evidence type="ECO:0000256" key="1">
    <source>
        <dbReference type="SAM" id="MobiDB-lite"/>
    </source>
</evidence>
<feature type="compositionally biased region" description="Acidic residues" evidence="1">
    <location>
        <begin position="568"/>
        <end position="587"/>
    </location>
</feature>
<sequence>MSKFVEFRQQAESAIEKMTQAVDDYKQMQQTKSIQPCILTQLDQHITPISGLAGEQDYGIVQGKPDWRKNGLELVLRRSLLAIVDRYPESDPALFIKVFDLLDITLTLQEKEYLEQIVPLTFVEELMDVLTLTGCERLFDYVESQKDRLIINMVPGRGKALVLLRTCNEMLRRLSKETNTVFCGRILMFLANSFPLGERSGVNLRGDFNSEQIHYDSDEVVDADDTMTDEQKSFYKTFWSTRKFFSDPPTVLQAENFVELQKGGAIVFDKFEEIAKNDQVVSGAKSSQVAGLKRKSMAMDTGDEGTAEEILKEINNEYRFPRLLTNRKLLELEIEDVRFRRNVILQFLILFQYISGFSQTEKENTRALLAARGANKQTLVQPTYTVTEEQVQWITDMEARLINLLRTTKPHGNLYTDVVLTVLKHERNWIIWKSSGCPPFEKPPLDPSILEQSRQQRMKILKTCPSNYRFAYGNVEMTQMYGKPKETLGTVMQSRSPIPTPVAIIDQSMQILEREKNASVEERYNIANGALFQVTRVMFRTHASLIPKVYNMKRIYFNEALNPGSRENDDDDDDDDDDEEDDDDENDAEQKNTAGDKKSKDDQDNKKPEDEEMTEAQPPTTDNSTKPQPPSVSSSSSILSIAPPSSKSTSASSSSAMLSVPGGDAITEKHVEMEIRVLKEVKKFILEEGL</sequence>
<dbReference type="STRING" id="4829.A0A163JAJ3"/>
<dbReference type="OMA" id="ETNTVFC"/>
<dbReference type="InParanoid" id="A0A163JAJ3"/>
<dbReference type="Pfam" id="PF11957">
    <property type="entry name" value="efThoc1"/>
    <property type="match status" value="1"/>
</dbReference>
<dbReference type="Proteomes" id="UP000078561">
    <property type="component" value="Unassembled WGS sequence"/>
</dbReference>
<dbReference type="AlphaFoldDB" id="A0A163JAJ3"/>
<keyword evidence="3" id="KW-1185">Reference proteome</keyword>